<evidence type="ECO:0000313" key="1">
    <source>
        <dbReference type="EMBL" id="KIJ94052.1"/>
    </source>
</evidence>
<protein>
    <recommendedName>
        <fullName evidence="3">F-box domain-containing protein</fullName>
    </recommendedName>
</protein>
<proteinExistence type="predicted"/>
<organism evidence="1 2">
    <name type="scientific">Laccaria amethystina LaAM-08-1</name>
    <dbReference type="NCBI Taxonomy" id="1095629"/>
    <lineage>
        <taxon>Eukaryota</taxon>
        <taxon>Fungi</taxon>
        <taxon>Dikarya</taxon>
        <taxon>Basidiomycota</taxon>
        <taxon>Agaricomycotina</taxon>
        <taxon>Agaricomycetes</taxon>
        <taxon>Agaricomycetidae</taxon>
        <taxon>Agaricales</taxon>
        <taxon>Agaricineae</taxon>
        <taxon>Hydnangiaceae</taxon>
        <taxon>Laccaria</taxon>
    </lineage>
</organism>
<keyword evidence="2" id="KW-1185">Reference proteome</keyword>
<reference evidence="2" key="2">
    <citation type="submission" date="2015-01" db="EMBL/GenBank/DDBJ databases">
        <title>Evolutionary Origins and Diversification of the Mycorrhizal Mutualists.</title>
        <authorList>
            <consortium name="DOE Joint Genome Institute"/>
            <consortium name="Mycorrhizal Genomics Consortium"/>
            <person name="Kohler A."/>
            <person name="Kuo A."/>
            <person name="Nagy L.G."/>
            <person name="Floudas D."/>
            <person name="Copeland A."/>
            <person name="Barry K.W."/>
            <person name="Cichocki N."/>
            <person name="Veneault-Fourrey C."/>
            <person name="LaButti K."/>
            <person name="Lindquist E.A."/>
            <person name="Lipzen A."/>
            <person name="Lundell T."/>
            <person name="Morin E."/>
            <person name="Murat C."/>
            <person name="Riley R."/>
            <person name="Ohm R."/>
            <person name="Sun H."/>
            <person name="Tunlid A."/>
            <person name="Henrissat B."/>
            <person name="Grigoriev I.V."/>
            <person name="Hibbett D.S."/>
            <person name="Martin F."/>
        </authorList>
    </citation>
    <scope>NUCLEOTIDE SEQUENCE [LARGE SCALE GENOMIC DNA]</scope>
    <source>
        <strain evidence="2">LaAM-08-1</strain>
    </source>
</reference>
<dbReference type="EMBL" id="KN838812">
    <property type="protein sequence ID" value="KIJ94052.1"/>
    <property type="molecule type" value="Genomic_DNA"/>
</dbReference>
<evidence type="ECO:0008006" key="3">
    <source>
        <dbReference type="Google" id="ProtNLM"/>
    </source>
</evidence>
<gene>
    <name evidence="1" type="ORF">K443DRAFT_684074</name>
</gene>
<accession>A0A0C9XCX8</accession>
<dbReference type="AlphaFoldDB" id="A0A0C9XCX8"/>
<name>A0A0C9XCX8_9AGAR</name>
<reference evidence="1 2" key="1">
    <citation type="submission" date="2014-04" db="EMBL/GenBank/DDBJ databases">
        <authorList>
            <consortium name="DOE Joint Genome Institute"/>
            <person name="Kuo A."/>
            <person name="Kohler A."/>
            <person name="Nagy L.G."/>
            <person name="Floudas D."/>
            <person name="Copeland A."/>
            <person name="Barry K.W."/>
            <person name="Cichocki N."/>
            <person name="Veneault-Fourrey C."/>
            <person name="LaButti K."/>
            <person name="Lindquist E.A."/>
            <person name="Lipzen A."/>
            <person name="Lundell T."/>
            <person name="Morin E."/>
            <person name="Murat C."/>
            <person name="Sun H."/>
            <person name="Tunlid A."/>
            <person name="Henrissat B."/>
            <person name="Grigoriev I.V."/>
            <person name="Hibbett D.S."/>
            <person name="Martin F."/>
            <person name="Nordberg H.P."/>
            <person name="Cantor M.N."/>
            <person name="Hua S.X."/>
        </authorList>
    </citation>
    <scope>NUCLEOTIDE SEQUENCE [LARGE SCALE GENOMIC DNA]</scope>
    <source>
        <strain evidence="1 2">LaAM-08-1</strain>
    </source>
</reference>
<dbReference type="OrthoDB" id="2795673at2759"/>
<sequence>MDVDWLPDFFEDLHFHNESTIELPLELLEIILHLAAAECRHFCYTLCSVSTWGRTIALRHLLVSLMIKGPESNFRAVQIVAGNILHQPSHLIPSDLIRDIWIPYITDSLVFLFDSCKNLKNLATHWRSFDHLVEAACGRHPWRVLSNAALWQEQNLSLLIFTTKHVPSTRLSQGKMLESRLASNPDPSKFPIFSRITHLRFMPLISYYHQLHFPLLTSLTHLALPYHDTSISQGHWLLEGANSKIKMLVIVIFTDVLSETQRAQAKSGIKQWRKMNNRLYAYSTTSLDTEKEWFEGRKGGQSIWEAAVRYTEQNLEL</sequence>
<dbReference type="Proteomes" id="UP000054477">
    <property type="component" value="Unassembled WGS sequence"/>
</dbReference>
<dbReference type="STRING" id="1095629.A0A0C9XCX8"/>
<evidence type="ECO:0000313" key="2">
    <source>
        <dbReference type="Proteomes" id="UP000054477"/>
    </source>
</evidence>
<dbReference type="HOGENOM" id="CLU_051720_1_0_1"/>